<dbReference type="PANTHER" id="PTHR43098:SF3">
    <property type="entry name" value="L-ORNITHINE N(5)-MONOOXYGENASE-RELATED"/>
    <property type="match status" value="1"/>
</dbReference>
<evidence type="ECO:0000256" key="7">
    <source>
        <dbReference type="ARBA" id="ARBA00023033"/>
    </source>
</evidence>
<dbReference type="OrthoDB" id="312624at2"/>
<accession>G6Y8F8</accession>
<dbReference type="RefSeq" id="WP_006201743.1">
    <property type="nucleotide sequence ID" value="NZ_AGSN01000091.1"/>
</dbReference>
<keyword evidence="7 8" id="KW-0503">Monooxygenase</keyword>
<dbReference type="Proteomes" id="UP000002949">
    <property type="component" value="Unassembled WGS sequence"/>
</dbReference>
<evidence type="ECO:0000256" key="3">
    <source>
        <dbReference type="ARBA" id="ARBA00022630"/>
    </source>
</evidence>
<gene>
    <name evidence="8" type="ORF">MEA186_11126</name>
</gene>
<dbReference type="AlphaFoldDB" id="G6Y8F8"/>
<dbReference type="Pfam" id="PF13738">
    <property type="entry name" value="Pyr_redox_3"/>
    <property type="match status" value="1"/>
</dbReference>
<organism evidence="8 9">
    <name type="scientific">Mesorhizobium amorphae CCNWGS0123</name>
    <dbReference type="NCBI Taxonomy" id="1082933"/>
    <lineage>
        <taxon>Bacteria</taxon>
        <taxon>Pseudomonadati</taxon>
        <taxon>Pseudomonadota</taxon>
        <taxon>Alphaproteobacteria</taxon>
        <taxon>Hyphomicrobiales</taxon>
        <taxon>Phyllobacteriaceae</taxon>
        <taxon>Mesorhizobium</taxon>
    </lineage>
</organism>
<evidence type="ECO:0000256" key="6">
    <source>
        <dbReference type="ARBA" id="ARBA00023002"/>
    </source>
</evidence>
<keyword evidence="9" id="KW-1185">Reference proteome</keyword>
<evidence type="ECO:0000256" key="4">
    <source>
        <dbReference type="ARBA" id="ARBA00022827"/>
    </source>
</evidence>
<sequence length="529" mass="59344">MQDRDAVVIGAGFAGMYMLHSLRQLGLDATVIERGSGVGGVWHWNRYPGARCDVESMSYSYSFSEELEQEWVWPHRYAMQPDILRYANHVADRFDLRRDIVFNETVVKAEYDETERRWLVSTGAGETFRCRYLVMATGCLSVPKVPDLPGLERFRGRVLHTADWPTEGHDFSGQTVGLIGTGSSGIQSMPIIASQAKQLTVFQRTANYSIPAWNGPLPAEHEAELKRRYRALRQKARESYAGDYADEYYASVLDLSPAEREVQFEKRWQEGGFNYQYAFADVMADERANDLAAEFVRNKIRATVKDPRVAEILCPKDHPFGSKRLCVDTEYFETYNRDNVTIVDIKADPIVEMTESGLCTSDGEYRFDTLVLATGFDAMTGALNAIDIRGRGGALLKEQWRDGPRSYLGVAVAGFPNMFTITGPGSPSVLANMILAGEQHVEWIAGFIAHAEANGFREIEAESEAQEQWARAVTESAAKTLYVRANSWYLGSNVPGKARVFMPYVNGFQVYAHACEDVAKSGYRGFRMS</sequence>
<keyword evidence="3" id="KW-0285">Flavoprotein</keyword>
<reference evidence="8 9" key="1">
    <citation type="journal article" date="2012" name="J. Bacteriol.">
        <title>Draft Genome Sequence of Plant Growth-Promoting Rhizobium Mesorhizobium amorphae, Isolated from Zinc-Lead Mine Tailings.</title>
        <authorList>
            <person name="Hao X."/>
            <person name="Lin Y."/>
            <person name="Johnstone L."/>
            <person name="Baltrus D.A."/>
            <person name="Miller S.J."/>
            <person name="Wei G."/>
            <person name="Rensing C."/>
        </authorList>
    </citation>
    <scope>NUCLEOTIDE SEQUENCE [LARGE SCALE GENOMIC DNA]</scope>
    <source>
        <strain evidence="8 9">CCNWGS0123</strain>
    </source>
</reference>
<dbReference type="PANTHER" id="PTHR43098">
    <property type="entry name" value="L-ORNITHINE N(5)-MONOOXYGENASE-RELATED"/>
    <property type="match status" value="1"/>
</dbReference>
<dbReference type="GO" id="GO:0004497">
    <property type="term" value="F:monooxygenase activity"/>
    <property type="evidence" value="ECO:0007669"/>
    <property type="project" value="UniProtKB-KW"/>
</dbReference>
<comment type="similarity">
    <text evidence="2">Belongs to the FAD-binding monooxygenase family.</text>
</comment>
<dbReference type="Gene3D" id="3.50.50.60">
    <property type="entry name" value="FAD/NAD(P)-binding domain"/>
    <property type="match status" value="2"/>
</dbReference>
<name>G6Y8F8_9HYPH</name>
<dbReference type="InterPro" id="IPR050775">
    <property type="entry name" value="FAD-binding_Monooxygenases"/>
</dbReference>
<keyword evidence="4" id="KW-0274">FAD</keyword>
<evidence type="ECO:0000256" key="5">
    <source>
        <dbReference type="ARBA" id="ARBA00022857"/>
    </source>
</evidence>
<dbReference type="eggNOG" id="COG2072">
    <property type="taxonomic scope" value="Bacteria"/>
</dbReference>
<dbReference type="SUPFAM" id="SSF51905">
    <property type="entry name" value="FAD/NAD(P)-binding domain"/>
    <property type="match status" value="2"/>
</dbReference>
<protein>
    <submittedName>
        <fullName evidence="8">Monooxygenase</fullName>
    </submittedName>
</protein>
<evidence type="ECO:0000313" key="8">
    <source>
        <dbReference type="EMBL" id="EHH11979.1"/>
    </source>
</evidence>
<evidence type="ECO:0000313" key="9">
    <source>
        <dbReference type="Proteomes" id="UP000002949"/>
    </source>
</evidence>
<dbReference type="InterPro" id="IPR036188">
    <property type="entry name" value="FAD/NAD-bd_sf"/>
</dbReference>
<evidence type="ECO:0000256" key="1">
    <source>
        <dbReference type="ARBA" id="ARBA00001974"/>
    </source>
</evidence>
<dbReference type="KEGG" id="mamo:A6B35_29535"/>
<evidence type="ECO:0000256" key="2">
    <source>
        <dbReference type="ARBA" id="ARBA00010139"/>
    </source>
</evidence>
<keyword evidence="5" id="KW-0521">NADP</keyword>
<keyword evidence="6" id="KW-0560">Oxidoreductase</keyword>
<comment type="cofactor">
    <cofactor evidence="1">
        <name>FAD</name>
        <dbReference type="ChEBI" id="CHEBI:57692"/>
    </cofactor>
</comment>
<dbReference type="PATRIC" id="fig|1082933.3.peg.2143"/>
<dbReference type="EMBL" id="AGSN01000091">
    <property type="protein sequence ID" value="EHH11979.1"/>
    <property type="molecule type" value="Genomic_DNA"/>
</dbReference>
<proteinExistence type="inferred from homology"/>